<dbReference type="EMBL" id="FUZV01000001">
    <property type="protein sequence ID" value="SKC57333.1"/>
    <property type="molecule type" value="Genomic_DNA"/>
</dbReference>
<proteinExistence type="predicted"/>
<gene>
    <name evidence="1" type="ORF">SAMN06296058_1262</name>
</gene>
<sequence length="74" mass="7964">MSRPIRPNYLARAITGALSYAGRDPIEIVIAHSEDCPRLMGRACECQPDITAVLPDGTKADIDSDGRLVPAVDQ</sequence>
<accession>A0A1T5K135</accession>
<keyword evidence="2" id="KW-1185">Reference proteome</keyword>
<protein>
    <submittedName>
        <fullName evidence="1">Uncharacterized protein</fullName>
    </submittedName>
</protein>
<dbReference type="STRING" id="428993.SAMN06296058_1262"/>
<evidence type="ECO:0000313" key="1">
    <source>
        <dbReference type="EMBL" id="SKC57333.1"/>
    </source>
</evidence>
<dbReference type="AlphaFoldDB" id="A0A1T5K135"/>
<name>A0A1T5K135_9GAMM</name>
<organism evidence="1 2">
    <name type="scientific">Pseudoxanthomonas indica</name>
    <dbReference type="NCBI Taxonomy" id="428993"/>
    <lineage>
        <taxon>Bacteria</taxon>
        <taxon>Pseudomonadati</taxon>
        <taxon>Pseudomonadota</taxon>
        <taxon>Gammaproteobacteria</taxon>
        <taxon>Lysobacterales</taxon>
        <taxon>Lysobacteraceae</taxon>
        <taxon>Pseudoxanthomonas</taxon>
    </lineage>
</organism>
<reference evidence="1 2" key="1">
    <citation type="submission" date="2017-02" db="EMBL/GenBank/DDBJ databases">
        <authorList>
            <person name="Peterson S.W."/>
        </authorList>
    </citation>
    <scope>NUCLEOTIDE SEQUENCE [LARGE SCALE GENOMIC DNA]</scope>
    <source>
        <strain evidence="1 2">P15</strain>
    </source>
</reference>
<evidence type="ECO:0000313" key="2">
    <source>
        <dbReference type="Proteomes" id="UP000190341"/>
    </source>
</evidence>
<dbReference type="Proteomes" id="UP000190341">
    <property type="component" value="Unassembled WGS sequence"/>
</dbReference>